<dbReference type="Proteomes" id="UP000535589">
    <property type="component" value="Unassembled WGS sequence"/>
</dbReference>
<dbReference type="PANTHER" id="PTHR30093:SF7">
    <property type="entry name" value="MSHA MAJOR PILIN SUBUNIT MSHA"/>
    <property type="match status" value="1"/>
</dbReference>
<keyword evidence="1" id="KW-1133">Transmembrane helix</keyword>
<dbReference type="NCBIfam" id="TIGR02532">
    <property type="entry name" value="IV_pilin_GFxxxE"/>
    <property type="match status" value="1"/>
</dbReference>
<proteinExistence type="predicted"/>
<dbReference type="SUPFAM" id="SSF54523">
    <property type="entry name" value="Pili subunits"/>
    <property type="match status" value="1"/>
</dbReference>
<reference evidence="2 3" key="1">
    <citation type="submission" date="2020-04" db="EMBL/GenBank/DDBJ databases">
        <title>Vibrio sp. SM6, a novel species isolated from seawater.</title>
        <authorList>
            <person name="Wang X."/>
        </authorList>
    </citation>
    <scope>NUCLEOTIDE SEQUENCE [LARGE SCALE GENOMIC DNA]</scope>
    <source>
        <strain evidence="2 3">SM6</strain>
    </source>
</reference>
<evidence type="ECO:0000313" key="3">
    <source>
        <dbReference type="Proteomes" id="UP000535589"/>
    </source>
</evidence>
<organism evidence="2 3">
    <name type="scientific">Vibrio agarilyticus</name>
    <dbReference type="NCBI Taxonomy" id="2726741"/>
    <lineage>
        <taxon>Bacteria</taxon>
        <taxon>Pseudomonadati</taxon>
        <taxon>Pseudomonadota</taxon>
        <taxon>Gammaproteobacteria</taxon>
        <taxon>Vibrionales</taxon>
        <taxon>Vibrionaceae</taxon>
        <taxon>Vibrio</taxon>
    </lineage>
</organism>
<keyword evidence="1" id="KW-0812">Transmembrane</keyword>
<sequence>MKKQAGFTLIELVVVIVILGILAVTAAPKFLNLQDDARDASLEGLRGAIASAMGISYGRAAIEGIETVQWTESVRNKIDDVEHSFGYPTADDPKGIGQAIDKSTDFIHLQTAKNYMWITYGFENYTDNCVLYHAAKDEHTPATVKILDKAGQTGEFLDACKK</sequence>
<dbReference type="AlphaFoldDB" id="A0A7X8YIN9"/>
<name>A0A7X8YIN9_9VIBR</name>
<dbReference type="InterPro" id="IPR012902">
    <property type="entry name" value="N_methyl_site"/>
</dbReference>
<keyword evidence="3" id="KW-1185">Reference proteome</keyword>
<dbReference type="EMBL" id="JABAIK010000024">
    <property type="protein sequence ID" value="NLS14602.1"/>
    <property type="molecule type" value="Genomic_DNA"/>
</dbReference>
<evidence type="ECO:0000313" key="2">
    <source>
        <dbReference type="EMBL" id="NLS14602.1"/>
    </source>
</evidence>
<dbReference type="RefSeq" id="WP_168837697.1">
    <property type="nucleotide sequence ID" value="NZ_JABAIK010000024.1"/>
</dbReference>
<dbReference type="Pfam" id="PF07963">
    <property type="entry name" value="N_methyl"/>
    <property type="match status" value="1"/>
</dbReference>
<gene>
    <name evidence="2" type="ORF">HGP28_17220</name>
</gene>
<accession>A0A7X8YIN9</accession>
<keyword evidence="1" id="KW-0472">Membrane</keyword>
<feature type="transmembrane region" description="Helical" evidence="1">
    <location>
        <begin position="7"/>
        <end position="27"/>
    </location>
</feature>
<dbReference type="PANTHER" id="PTHR30093">
    <property type="entry name" value="GENERAL SECRETION PATHWAY PROTEIN G"/>
    <property type="match status" value="1"/>
</dbReference>
<protein>
    <submittedName>
        <fullName evidence="2">Type II secretion system protein</fullName>
    </submittedName>
</protein>
<dbReference type="Gene3D" id="3.30.700.10">
    <property type="entry name" value="Glycoprotein, Type 4 Pilin"/>
    <property type="match status" value="1"/>
</dbReference>
<dbReference type="InterPro" id="IPR045584">
    <property type="entry name" value="Pilin-like"/>
</dbReference>
<evidence type="ECO:0000256" key="1">
    <source>
        <dbReference type="SAM" id="Phobius"/>
    </source>
</evidence>
<dbReference type="PROSITE" id="PS00409">
    <property type="entry name" value="PROKAR_NTER_METHYL"/>
    <property type="match status" value="1"/>
</dbReference>
<comment type="caution">
    <text evidence="2">The sequence shown here is derived from an EMBL/GenBank/DDBJ whole genome shotgun (WGS) entry which is preliminary data.</text>
</comment>